<feature type="region of interest" description="Disordered" evidence="1">
    <location>
        <begin position="130"/>
        <end position="155"/>
    </location>
</feature>
<protein>
    <submittedName>
        <fullName evidence="2">Uncharacterized protein</fullName>
    </submittedName>
</protein>
<comment type="caution">
    <text evidence="2">The sequence shown here is derived from an EMBL/GenBank/DDBJ whole genome shotgun (WGS) entry which is preliminary data.</text>
</comment>
<feature type="region of interest" description="Disordered" evidence="1">
    <location>
        <begin position="230"/>
        <end position="261"/>
    </location>
</feature>
<feature type="compositionally biased region" description="Low complexity" evidence="1">
    <location>
        <begin position="248"/>
        <end position="261"/>
    </location>
</feature>
<dbReference type="Proteomes" id="UP001150941">
    <property type="component" value="Unassembled WGS sequence"/>
</dbReference>
<reference evidence="2" key="1">
    <citation type="submission" date="2022-11" db="EMBL/GenBank/DDBJ databases">
        <authorList>
            <person name="Petersen C."/>
        </authorList>
    </citation>
    <scope>NUCLEOTIDE SEQUENCE</scope>
    <source>
        <strain evidence="2">IBT 19713</strain>
    </source>
</reference>
<accession>A0A9W9NNP9</accession>
<keyword evidence="3" id="KW-1185">Reference proteome</keyword>
<dbReference type="EMBL" id="JAPQKS010000006">
    <property type="protein sequence ID" value="KAJ5223336.1"/>
    <property type="molecule type" value="Genomic_DNA"/>
</dbReference>
<dbReference type="GeneID" id="83204477"/>
<evidence type="ECO:0000256" key="1">
    <source>
        <dbReference type="SAM" id="MobiDB-lite"/>
    </source>
</evidence>
<reference evidence="2" key="2">
    <citation type="journal article" date="2023" name="IMA Fungus">
        <title>Comparative genomic study of the Penicillium genus elucidates a diverse pangenome and 15 lateral gene transfer events.</title>
        <authorList>
            <person name="Petersen C."/>
            <person name="Sorensen T."/>
            <person name="Nielsen M.R."/>
            <person name="Sondergaard T.E."/>
            <person name="Sorensen J.L."/>
            <person name="Fitzpatrick D.A."/>
            <person name="Frisvad J.C."/>
            <person name="Nielsen K.L."/>
        </authorList>
    </citation>
    <scope>NUCLEOTIDE SEQUENCE</scope>
    <source>
        <strain evidence="2">IBT 19713</strain>
    </source>
</reference>
<evidence type="ECO:0000313" key="3">
    <source>
        <dbReference type="Proteomes" id="UP001150941"/>
    </source>
</evidence>
<dbReference type="RefSeq" id="XP_058327519.1">
    <property type="nucleotide sequence ID" value="XM_058477174.1"/>
</dbReference>
<evidence type="ECO:0000313" key="2">
    <source>
        <dbReference type="EMBL" id="KAJ5223336.1"/>
    </source>
</evidence>
<feature type="compositionally biased region" description="Polar residues" evidence="1">
    <location>
        <begin position="231"/>
        <end position="245"/>
    </location>
</feature>
<sequence>MGLSLKMTFDDVAKKSLGEAVKALLSPARKTANVIKRRYREHKERRTWKPTTPRYEFPLYPDFICFDDRPLPQPKGRVEETVNVTAQPIRQHILVDRWKTPSGFGLRPRFYVAFEDEAIPRLEAVAGDVDAESAHVQESSGPEGELDNDTASATSSDFRWSSESWSTITPRHESIRFSQLAISFEEIWEKFGMARGAESPEIGAQDISFEESSLISRVDRCTYMDDLLRESTGNTSTDSMSTLLRRNSPLSSKTSLETTSSLAQSGSSASFVSPLTCEELGERALSLVRAVGERTSLPSPRVLEI</sequence>
<organism evidence="2 3">
    <name type="scientific">Penicillium chermesinum</name>
    <dbReference type="NCBI Taxonomy" id="63820"/>
    <lineage>
        <taxon>Eukaryota</taxon>
        <taxon>Fungi</taxon>
        <taxon>Dikarya</taxon>
        <taxon>Ascomycota</taxon>
        <taxon>Pezizomycotina</taxon>
        <taxon>Eurotiomycetes</taxon>
        <taxon>Eurotiomycetidae</taxon>
        <taxon>Eurotiales</taxon>
        <taxon>Aspergillaceae</taxon>
        <taxon>Penicillium</taxon>
    </lineage>
</organism>
<proteinExistence type="predicted"/>
<name>A0A9W9NNP9_9EURO</name>
<gene>
    <name evidence="2" type="ORF">N7468_007878</name>
</gene>
<dbReference type="AlphaFoldDB" id="A0A9W9NNP9"/>